<keyword evidence="3 12" id="KW-0732">Signal</keyword>
<evidence type="ECO:0000256" key="7">
    <source>
        <dbReference type="ARBA" id="ARBA00023180"/>
    </source>
</evidence>
<dbReference type="InterPro" id="IPR013106">
    <property type="entry name" value="Ig_V-set"/>
</dbReference>
<dbReference type="eggNOG" id="ENOG502S1A2">
    <property type="taxonomic scope" value="Eukaryota"/>
</dbReference>
<proteinExistence type="inferred from homology"/>
<gene>
    <name evidence="14" type="primary">TIMD4</name>
</gene>
<organism evidence="14 15">
    <name type="scientific">Nomascus leucogenys</name>
    <name type="common">Northern white-cheeked gibbon</name>
    <name type="synonym">Hylobates leucogenys</name>
    <dbReference type="NCBI Taxonomy" id="61853"/>
    <lineage>
        <taxon>Eukaryota</taxon>
        <taxon>Metazoa</taxon>
        <taxon>Chordata</taxon>
        <taxon>Craniata</taxon>
        <taxon>Vertebrata</taxon>
        <taxon>Euteleostomi</taxon>
        <taxon>Mammalia</taxon>
        <taxon>Eutheria</taxon>
        <taxon>Euarchontoglires</taxon>
        <taxon>Primates</taxon>
        <taxon>Haplorrhini</taxon>
        <taxon>Catarrhini</taxon>
        <taxon>Hylobatidae</taxon>
        <taxon>Nomascus</taxon>
    </lineage>
</organism>
<dbReference type="EMBL" id="ADFV01045115">
    <property type="status" value="NOT_ANNOTATED_CDS"/>
    <property type="molecule type" value="Genomic_DNA"/>
</dbReference>
<evidence type="ECO:0000256" key="2">
    <source>
        <dbReference type="ARBA" id="ARBA00022692"/>
    </source>
</evidence>
<dbReference type="InterPro" id="IPR013783">
    <property type="entry name" value="Ig-like_fold"/>
</dbReference>
<evidence type="ECO:0000256" key="11">
    <source>
        <dbReference type="SAM" id="Phobius"/>
    </source>
</evidence>
<evidence type="ECO:0000256" key="5">
    <source>
        <dbReference type="ARBA" id="ARBA00023136"/>
    </source>
</evidence>
<evidence type="ECO:0000313" key="14">
    <source>
        <dbReference type="Ensembl" id="ENSNLEP00000004724.2"/>
    </source>
</evidence>
<dbReference type="Ensembl" id="ENSNLET00000004969.2">
    <property type="protein sequence ID" value="ENSNLEP00000004724.2"/>
    <property type="gene ID" value="ENSNLEG00000003890.2"/>
</dbReference>
<dbReference type="GO" id="GO:0016020">
    <property type="term" value="C:membrane"/>
    <property type="evidence" value="ECO:0007669"/>
    <property type="project" value="UniProtKB-SubCell"/>
</dbReference>
<dbReference type="GO" id="GO:0001786">
    <property type="term" value="F:phosphatidylserine binding"/>
    <property type="evidence" value="ECO:0007669"/>
    <property type="project" value="TreeGrafter"/>
</dbReference>
<evidence type="ECO:0000256" key="9">
    <source>
        <dbReference type="ARBA" id="ARBA00038203"/>
    </source>
</evidence>
<evidence type="ECO:0000259" key="13">
    <source>
        <dbReference type="PROSITE" id="PS50835"/>
    </source>
</evidence>
<name>G1QUV4_NOMLE</name>
<evidence type="ECO:0000256" key="3">
    <source>
        <dbReference type="ARBA" id="ARBA00022729"/>
    </source>
</evidence>
<dbReference type="Proteomes" id="UP000001073">
    <property type="component" value="Chromosome 2"/>
</dbReference>
<dbReference type="InterPro" id="IPR036179">
    <property type="entry name" value="Ig-like_dom_sf"/>
</dbReference>
<reference evidence="14" key="3">
    <citation type="submission" date="2025-09" db="UniProtKB">
        <authorList>
            <consortium name="Ensembl"/>
        </authorList>
    </citation>
    <scope>IDENTIFICATION</scope>
</reference>
<reference evidence="14" key="2">
    <citation type="submission" date="2025-08" db="UniProtKB">
        <authorList>
            <consortium name="Ensembl"/>
        </authorList>
    </citation>
    <scope>IDENTIFICATION</scope>
</reference>
<dbReference type="HOGENOM" id="CLU_047504_0_1_1"/>
<comment type="similarity">
    <text evidence="9">Belongs to the immunoglobulin superfamily. TIM family.</text>
</comment>
<keyword evidence="5 11" id="KW-0472">Membrane</keyword>
<evidence type="ECO:0000256" key="8">
    <source>
        <dbReference type="ARBA" id="ARBA00023319"/>
    </source>
</evidence>
<dbReference type="SMART" id="SM00409">
    <property type="entry name" value="IG"/>
    <property type="match status" value="1"/>
</dbReference>
<evidence type="ECO:0000256" key="4">
    <source>
        <dbReference type="ARBA" id="ARBA00022989"/>
    </source>
</evidence>
<evidence type="ECO:0000256" key="6">
    <source>
        <dbReference type="ARBA" id="ARBA00023157"/>
    </source>
</evidence>
<evidence type="ECO:0000256" key="1">
    <source>
        <dbReference type="ARBA" id="ARBA00004479"/>
    </source>
</evidence>
<dbReference type="STRING" id="61853.ENSNLEP00000004724"/>
<evidence type="ECO:0000313" key="15">
    <source>
        <dbReference type="Proteomes" id="UP000001073"/>
    </source>
</evidence>
<dbReference type="FunFam" id="2.60.40.10:FF:000774">
    <property type="entry name" value="Hepatitis A virus cellular receptor 1"/>
    <property type="match status" value="1"/>
</dbReference>
<dbReference type="PANTHER" id="PTHR46608:SF3">
    <property type="entry name" value="T-CELL IMMUNOGLOBULIN AND MUCIN DOMAIN-CONTAINING PROTEIN 4"/>
    <property type="match status" value="1"/>
</dbReference>
<dbReference type="Pfam" id="PF07686">
    <property type="entry name" value="V-set"/>
    <property type="match status" value="1"/>
</dbReference>
<dbReference type="InParanoid" id="G1QUV4"/>
<dbReference type="GO" id="GO:0060097">
    <property type="term" value="P:cytoskeletal rearrangement involved in phagocytosis, engulfment"/>
    <property type="evidence" value="ECO:0007669"/>
    <property type="project" value="TreeGrafter"/>
</dbReference>
<dbReference type="GO" id="GO:0043277">
    <property type="term" value="P:apoptotic cell clearance"/>
    <property type="evidence" value="ECO:0007669"/>
    <property type="project" value="TreeGrafter"/>
</dbReference>
<dbReference type="InterPro" id="IPR003599">
    <property type="entry name" value="Ig_sub"/>
</dbReference>
<dbReference type="OMA" id="HTDGTKV"/>
<feature type="domain" description="Ig-like" evidence="13">
    <location>
        <begin position="21"/>
        <end position="126"/>
    </location>
</feature>
<dbReference type="AlphaFoldDB" id="G1QUV4"/>
<accession>G1QUV4</accession>
<keyword evidence="15" id="KW-1185">Reference proteome</keyword>
<dbReference type="SUPFAM" id="SSF48726">
    <property type="entry name" value="Immunoglobulin"/>
    <property type="match status" value="1"/>
</dbReference>
<dbReference type="PANTHER" id="PTHR46608">
    <property type="entry name" value="T-CELL IMMUNOGLOBULIN AND MUCIN DOMAIN-CONTAINING PROTEIN 4"/>
    <property type="match status" value="1"/>
</dbReference>
<protein>
    <submittedName>
        <fullName evidence="14">T cell immunoglobulin and mucin domain containing 4</fullName>
    </submittedName>
</protein>
<feature type="compositionally biased region" description="Polar residues" evidence="10">
    <location>
        <begin position="269"/>
        <end position="297"/>
    </location>
</feature>
<dbReference type="GeneTree" id="ENSGT00940000161609"/>
<evidence type="ECO:0000256" key="10">
    <source>
        <dbReference type="SAM" id="MobiDB-lite"/>
    </source>
</evidence>
<dbReference type="Gene3D" id="2.60.40.10">
    <property type="entry name" value="Immunoglobulins"/>
    <property type="match status" value="1"/>
</dbReference>
<keyword evidence="8" id="KW-0393">Immunoglobulin domain</keyword>
<feature type="transmembrane region" description="Helical" evidence="11">
    <location>
        <begin position="315"/>
        <end position="336"/>
    </location>
</feature>
<evidence type="ECO:0000256" key="12">
    <source>
        <dbReference type="SAM" id="SignalP"/>
    </source>
</evidence>
<feature type="region of interest" description="Disordered" evidence="10">
    <location>
        <begin position="269"/>
        <end position="304"/>
    </location>
</feature>
<feature type="signal peptide" evidence="12">
    <location>
        <begin position="1"/>
        <end position="24"/>
    </location>
</feature>
<comment type="subcellular location">
    <subcellularLocation>
        <location evidence="1">Membrane</location>
        <topology evidence="1">Single-pass type I membrane protein</topology>
    </subcellularLocation>
</comment>
<keyword evidence="6" id="KW-1015">Disulfide bond</keyword>
<keyword evidence="4 11" id="KW-1133">Transmembrane helix</keyword>
<reference evidence="14 15" key="1">
    <citation type="submission" date="2012-10" db="EMBL/GenBank/DDBJ databases">
        <authorList>
            <consortium name="Gibbon Genome Sequencing Consortium"/>
        </authorList>
    </citation>
    <scope>NUCLEOTIDE SEQUENCE [LARGE SCALE GENOMIC DNA]</scope>
</reference>
<keyword evidence="7" id="KW-0325">Glycoprotein</keyword>
<dbReference type="FunCoup" id="G1QUV4">
    <property type="interactions" value="146"/>
</dbReference>
<feature type="region of interest" description="Disordered" evidence="10">
    <location>
        <begin position="136"/>
        <end position="163"/>
    </location>
</feature>
<feature type="chain" id="PRO_5043892899" evidence="12">
    <location>
        <begin position="25"/>
        <end position="378"/>
    </location>
</feature>
<sequence length="378" mass="41457">MSKEPLILWLVIEFWWLYLTPVTSETVVTEVLGHRVTLPCLYSSWSHNSNSMCWGKDQCPYSGCKEALIRTDGMRVTSRKSAKYRLQGTIRRGDVSLTILNPSESDSGVYCCRIEVPGWFNDVKINVRLNLQRASTTTHRTTTTTSRRTTTTSPTTTPQMTTTPAALPTTVVTTPDLTTRTPLQMTTIAVFTTANMCPSPTPSLLPEAATGLLTPEPSKEGPIVTAESETVLPSDSWSSAESASADTVLLTSKESKVWDLPSTSHVSMWKTSDSVSSPQPGASDTAVPEQNKTTKTGQMDGIPMSMKNEMPISQLLMIIVPTLGFLLLALLVAFLLRGKLMETYCSQKHTRLDGFGDSKNVLNDVQHGREDEDGLFTL</sequence>
<dbReference type="InterPro" id="IPR007110">
    <property type="entry name" value="Ig-like_dom"/>
</dbReference>
<keyword evidence="2 11" id="KW-0812">Transmembrane</keyword>
<dbReference type="PROSITE" id="PS50835">
    <property type="entry name" value="IG_LIKE"/>
    <property type="match status" value="1"/>
</dbReference>